<evidence type="ECO:0000313" key="3">
    <source>
        <dbReference type="Proteomes" id="UP001560573"/>
    </source>
</evidence>
<dbReference type="EMBL" id="JAULBC010000018">
    <property type="protein sequence ID" value="MEX6691341.1"/>
    <property type="molecule type" value="Genomic_DNA"/>
</dbReference>
<dbReference type="Proteomes" id="UP001560573">
    <property type="component" value="Unassembled WGS sequence"/>
</dbReference>
<evidence type="ECO:0000259" key="1">
    <source>
        <dbReference type="Pfam" id="PF00668"/>
    </source>
</evidence>
<reference evidence="2 3" key="1">
    <citation type="submission" date="2023-07" db="EMBL/GenBank/DDBJ databases">
        <authorList>
            <person name="Lian W.-H."/>
        </authorList>
    </citation>
    <scope>NUCLEOTIDE SEQUENCE [LARGE SCALE GENOMIC DNA]</scope>
    <source>
        <strain evidence="2 3">SYSU DXS3180</strain>
    </source>
</reference>
<feature type="domain" description="Condensation" evidence="1">
    <location>
        <begin position="83"/>
        <end position="370"/>
    </location>
</feature>
<dbReference type="Pfam" id="PF00668">
    <property type="entry name" value="Condensation"/>
    <property type="match status" value="1"/>
</dbReference>
<dbReference type="Gene3D" id="3.30.559.10">
    <property type="entry name" value="Chloramphenicol acetyltransferase-like domain"/>
    <property type="match status" value="1"/>
</dbReference>
<name>A0ABV3ZN78_9BACT</name>
<keyword evidence="3" id="KW-1185">Reference proteome</keyword>
<organism evidence="2 3">
    <name type="scientific">Danxiaibacter flavus</name>
    <dbReference type="NCBI Taxonomy" id="3049108"/>
    <lineage>
        <taxon>Bacteria</taxon>
        <taxon>Pseudomonadati</taxon>
        <taxon>Bacteroidota</taxon>
        <taxon>Chitinophagia</taxon>
        <taxon>Chitinophagales</taxon>
        <taxon>Chitinophagaceae</taxon>
        <taxon>Danxiaibacter</taxon>
    </lineage>
</organism>
<dbReference type="RefSeq" id="WP_369332758.1">
    <property type="nucleotide sequence ID" value="NZ_JAULBC010000018.1"/>
</dbReference>
<dbReference type="PANTHER" id="PTHR45398">
    <property type="match status" value="1"/>
</dbReference>
<dbReference type="PANTHER" id="PTHR45398:SF1">
    <property type="entry name" value="ENZYME, PUTATIVE (JCVI)-RELATED"/>
    <property type="match status" value="1"/>
</dbReference>
<dbReference type="Gene3D" id="3.30.559.30">
    <property type="entry name" value="Nonribosomal peptide synthetase, condensation domain"/>
    <property type="match status" value="1"/>
</dbReference>
<evidence type="ECO:0000313" key="2">
    <source>
        <dbReference type="EMBL" id="MEX6691341.1"/>
    </source>
</evidence>
<accession>A0ABV3ZN78</accession>
<feature type="non-terminal residue" evidence="2">
    <location>
        <position position="370"/>
    </location>
</feature>
<gene>
    <name evidence="2" type="ORF">QTN47_27780</name>
</gene>
<protein>
    <submittedName>
        <fullName evidence="2">Condensation domain-containing protein</fullName>
    </submittedName>
</protein>
<proteinExistence type="predicted"/>
<comment type="caution">
    <text evidence="2">The sequence shown here is derived from an EMBL/GenBank/DDBJ whole genome shotgun (WGS) entry which is preliminary data.</text>
</comment>
<dbReference type="InterPro" id="IPR023213">
    <property type="entry name" value="CAT-like_dom_sf"/>
</dbReference>
<dbReference type="SUPFAM" id="SSF52777">
    <property type="entry name" value="CoA-dependent acyltransferases"/>
    <property type="match status" value="2"/>
</dbReference>
<dbReference type="InterPro" id="IPR001242">
    <property type="entry name" value="Condensation_dom"/>
</dbReference>
<sequence>MEIKEFVMSLEKMNCSLSVENGTIILKGNKKKLKEDEMRDIRKNRHIIDYIADHKSQLIEYLSACPDGIADKKNKAFSSLCRLSGLQQGILFHSIYAEGVSVYINQLGCYLTHPDIAMFTQSWQYVLRRHSILRSGFYYESFSVPVQCVYTDVQLPLELLDYSHLCREDQDAAIRQYSKEDRQRGFDVESAPLMRICLINLGAGRYYMLWTVHHLILDGWSTSILMEEFMKVYEQLSSGMAIEEKPEDRYDDYIHYLESRDQQAEQLYWRQYLENTAQHTQLPFIGSSVRRTKGAGEYKEEEIALDEAATAVIQGYARQHHITVNTLMQGVWASLLHCYTGSSDVVYGVTVSGRPAELPGMEQRVGMYIN</sequence>